<dbReference type="Gene3D" id="3.30.559.10">
    <property type="entry name" value="Chloramphenicol acetyltransferase-like domain"/>
    <property type="match status" value="1"/>
</dbReference>
<evidence type="ECO:0000256" key="11">
    <source>
        <dbReference type="ARBA" id="ARBA00046790"/>
    </source>
</evidence>
<dbReference type="PROSITE" id="PS50841">
    <property type="entry name" value="DIX"/>
    <property type="match status" value="1"/>
</dbReference>
<dbReference type="GO" id="GO:0006086">
    <property type="term" value="P:pyruvate decarboxylation to acetyl-CoA"/>
    <property type="evidence" value="ECO:0007669"/>
    <property type="project" value="InterPro"/>
</dbReference>
<dbReference type="Pfam" id="PF02817">
    <property type="entry name" value="E3_binding"/>
    <property type="match status" value="1"/>
</dbReference>
<dbReference type="Gene3D" id="1.10.418.10">
    <property type="entry name" value="Calponin-like domain"/>
    <property type="match status" value="1"/>
</dbReference>
<evidence type="ECO:0000256" key="7">
    <source>
        <dbReference type="ARBA" id="ARBA00022946"/>
    </source>
</evidence>
<keyword evidence="3" id="KW-0119">Carbohydrate metabolism</keyword>
<dbReference type="InterPro" id="IPR029071">
    <property type="entry name" value="Ubiquitin-like_domsf"/>
</dbReference>
<evidence type="ECO:0000256" key="8">
    <source>
        <dbReference type="ARBA" id="ARBA00023128"/>
    </source>
</evidence>
<comment type="function">
    <text evidence="10">As part of the pyruvate dehydrogenase complex, catalyzes the transfers of an acetyl group to a lipoic acid moiety. The pyruvate dehydrogenase complex, catalyzes the overall conversion of pyruvate to acetyl-CoA and CO(2), and thereby links cytoplasmic glycolysis and the mitochondrial tricarboxylic acid (TCA) cycle.</text>
</comment>
<evidence type="ECO:0000256" key="5">
    <source>
        <dbReference type="ARBA" id="ARBA00022687"/>
    </source>
</evidence>
<dbReference type="GO" id="GO:0006006">
    <property type="term" value="P:glucose metabolic process"/>
    <property type="evidence" value="ECO:0007669"/>
    <property type="project" value="UniProtKB-KW"/>
</dbReference>
<dbReference type="EC" id="2.3.1.12" evidence="14"/>
<dbReference type="GO" id="GO:0045254">
    <property type="term" value="C:pyruvate dehydrogenase complex"/>
    <property type="evidence" value="ECO:0007669"/>
    <property type="project" value="UniProtKB-UniRule"/>
</dbReference>
<dbReference type="InterPro" id="IPR001715">
    <property type="entry name" value="CH_dom"/>
</dbReference>
<dbReference type="InterPro" id="IPR036625">
    <property type="entry name" value="E3-bd_dom_sf"/>
</dbReference>
<dbReference type="InterPro" id="IPR011053">
    <property type="entry name" value="Single_hybrid_motif"/>
</dbReference>
<evidence type="ECO:0000256" key="2">
    <source>
        <dbReference type="ARBA" id="ARBA00007317"/>
    </source>
</evidence>
<evidence type="ECO:0000259" key="17">
    <source>
        <dbReference type="PROSITE" id="PS50021"/>
    </source>
</evidence>
<dbReference type="NCBIfam" id="TIGR01349">
    <property type="entry name" value="PDHac_trf_mito"/>
    <property type="match status" value="1"/>
</dbReference>
<dbReference type="CDD" id="cd21213">
    <property type="entry name" value="CH_DIXDC1"/>
    <property type="match status" value="1"/>
</dbReference>
<dbReference type="GO" id="GO:0005759">
    <property type="term" value="C:mitochondrial matrix"/>
    <property type="evidence" value="ECO:0007669"/>
    <property type="project" value="UniProtKB-SubCell"/>
</dbReference>
<dbReference type="SUPFAM" id="SSF52777">
    <property type="entry name" value="CoA-dependent acyltransferases"/>
    <property type="match status" value="1"/>
</dbReference>
<evidence type="ECO:0000259" key="20">
    <source>
        <dbReference type="PROSITE" id="PS51826"/>
    </source>
</evidence>
<dbReference type="InterPro" id="IPR006257">
    <property type="entry name" value="LAT1"/>
</dbReference>
<proteinExistence type="inferred from homology"/>
<feature type="compositionally biased region" description="Pro residues" evidence="16">
    <location>
        <begin position="966"/>
        <end position="998"/>
    </location>
</feature>
<dbReference type="InterPro" id="IPR001158">
    <property type="entry name" value="DIX"/>
</dbReference>
<protein>
    <recommendedName>
        <fullName evidence="14">Acetyltransferase component of pyruvate dehydrogenase complex</fullName>
        <ecNumber evidence="14">2.3.1.12</ecNumber>
    </recommendedName>
</protein>
<dbReference type="PANTHER" id="PTHR23151:SF90">
    <property type="entry name" value="DIHYDROLIPOYLLYSINE-RESIDUE ACETYLTRANSFERASE COMPONENT OF PYRUVATE DEHYDROGENASE COMPLEX, MITOCHONDRIAL-RELATED"/>
    <property type="match status" value="1"/>
</dbReference>
<evidence type="ECO:0000313" key="22">
    <source>
        <dbReference type="Proteomes" id="UP000664991"/>
    </source>
</evidence>
<dbReference type="SUPFAM" id="SSF47576">
    <property type="entry name" value="Calponin-homology domain, CH-domain"/>
    <property type="match status" value="1"/>
</dbReference>
<reference evidence="21 22" key="1">
    <citation type="submission" date="2020-12" db="EMBL/GenBank/DDBJ databases">
        <title>De novo assembly of Tibetan sheep genome.</title>
        <authorList>
            <person name="Li X."/>
        </authorList>
    </citation>
    <scope>NUCLEOTIDE SEQUENCE [LARGE SCALE GENOMIC DNA]</scope>
    <source>
        <tissue evidence="21">Heart</tissue>
    </source>
</reference>
<dbReference type="FunFam" id="4.10.320.10:FF:000005">
    <property type="entry name" value="Acetyltransferase component of pyruvate dehydrogenase complex"/>
    <property type="match status" value="1"/>
</dbReference>
<name>A0A836CXX2_SHEEP</name>
<feature type="region of interest" description="Disordered" evidence="16">
    <location>
        <begin position="641"/>
        <end position="681"/>
    </location>
</feature>
<feature type="coiled-coil region" evidence="15">
    <location>
        <begin position="367"/>
        <end position="394"/>
    </location>
</feature>
<feature type="domain" description="Lipoyl-binding" evidence="19">
    <location>
        <begin position="741"/>
        <end position="817"/>
    </location>
</feature>
<evidence type="ECO:0000256" key="12">
    <source>
        <dbReference type="ARBA" id="ARBA00047887"/>
    </source>
</evidence>
<feature type="domain" description="DIX" evidence="18">
    <location>
        <begin position="686"/>
        <end position="766"/>
    </location>
</feature>
<dbReference type="SUPFAM" id="SSF51230">
    <property type="entry name" value="Single hybrid motif"/>
    <property type="match status" value="2"/>
</dbReference>
<keyword evidence="4 14" id="KW-0808">Transferase</keyword>
<dbReference type="InterPro" id="IPR038207">
    <property type="entry name" value="DIX_dom_sf"/>
</dbReference>
<dbReference type="FunFam" id="2.40.50.100:FF:000010">
    <property type="entry name" value="Acetyltransferase component of pyruvate dehydrogenase complex"/>
    <property type="match status" value="2"/>
</dbReference>
<evidence type="ECO:0000256" key="9">
    <source>
        <dbReference type="ARBA" id="ARBA00023315"/>
    </source>
</evidence>
<dbReference type="Proteomes" id="UP000664991">
    <property type="component" value="Chromosome 15"/>
</dbReference>
<evidence type="ECO:0000259" key="19">
    <source>
        <dbReference type="PROSITE" id="PS50968"/>
    </source>
</evidence>
<keyword evidence="5 13" id="KW-0879">Wnt signaling pathway</keyword>
<sequence>MKAGSRPLEADRSRPGSAVTMATGTQRRHYSRRRRFSERLGTKMGNQTHRRFKRSPSDLTVQAPSGKRLQFSELVCGSLALFPQESVPAKQMLPGGKLSGSFMFLPQQLQAYVAWVNAQLKKRPAVKPVQDLRQDLRDGVILAYLIEIVAGEKLSGVQLSPSNQQEMKNNVEKVLQFVASKKIRMHQTSAKDIVEGNLKSIMRLVLALAAHFKPGSSRTVSQGRDARAPLQTHQPHCATAVAQGAAAALADVCHDMSRSGRDVFRYRQRNSSMDEDIENPCWSVRALVQQYEGQQRSSSESSCSSLTSPSPIHSAKSESVITQSEERADFVIIPSEGVENRTEEIDSPLPRDWRPGSPRTYLETSWEEQLLEQQEHLEKEMEEAKKMISGLQALLLNGSLPEDEQERPLALCEPGVNPEEQLIIIQSRLDQSIEENQDLKKELLKYKQEARNLQGIKDALQQRLTQQDTSVLQLKQELLRANMDKDELHNQNVDLQRKLEERNRLLGEYKKELGQKDRLLLQNQAKLEEALRQLSEASYQQVDLERELEHKDVLLAHCMKREADEVTSYNNHSSQSNGFLLPAAGKGAASVVHRGSSDLQLVRDALRSLRNSFSGHDPQHHTIDSLEQGISSLMERLHAVETQRKQERRVRGKSPRTQAGSEYRESWPPNSKLPHSQSSPTVSSACTKVLYFTDRSLTPFMVNIPKRLGEVTLKDFKAAIDREGNHRYHFKALDPEFGTVKEEVPLPSLSPTMQAGTIARWEKKEGEKINEGELIAEVETDKATVGFESVEECYMAKILVAEGTRDVPVGAIICITVEKPEDVEAFKNYTLDSSAAPAPQAAPAPTPAAAAPSPAPSAQAPGSSYPTHMQVLLPALSPTMTMGTVQRWEKKVGEKLNEGDLLAEIETDKATIGFEVQEEGYLAKILVPEGTRDVPLGAPLCIIVEKEADIPAFADYRPAEVTDLKPPAPPPIPSPAAPVPPTPPPVAPPPSAPRPAAPAGPKGRVFVSPLAKKLAAEKGIDLTQVKGTGPDGRIIKKDIDSFVPTKAAPTPAAAVPPPSPGVAPVPTGVFTDIPISNIRRVIAQRLMQSKQTIPHYYLSIDVNMGEVLLVRKELNKMLEGKSKISVNDFIIKASALACLKVPEANSSWLDTVIRQNHVVDISVAVSTPAGLITPIVFNAHIKGLETIANDVVSLATKAREGKLQPHEFQGGTFTISNLGMFGIKNFSAIINPPQACILAIGASEDRLVPADNEKGFDVASMMSVTLSCDHRVVDGAVGAQWLAEFRKYLEKPITMLL</sequence>
<keyword evidence="8" id="KW-0496">Mitochondrion</keyword>
<dbReference type="CDD" id="cd06849">
    <property type="entry name" value="lipoyl_domain"/>
    <property type="match status" value="2"/>
</dbReference>
<feature type="domain" description="Calponin-homology (CH)" evidence="17">
    <location>
        <begin position="106"/>
        <end position="213"/>
    </location>
</feature>
<comment type="similarity">
    <text evidence="2 14">Belongs to the 2-oxoacid dehydrogenase family.</text>
</comment>
<evidence type="ECO:0000256" key="4">
    <source>
        <dbReference type="ARBA" id="ARBA00022679"/>
    </source>
</evidence>
<comment type="subunit">
    <text evidence="11">Part of the pyruvate dehydrogenase complex (PDHc) that is a multi-enzyme complex composed of multiple copies of three enzymes, pyruvate dehydrogenase (subunits PDH1A and PDHB, E1 component), dihydrolipoamide acetyltransferase (DLAT, E2 component), and dihydrolipoamide dehydrogenase (DLD, E3 component) to which is added an additional protein the E3-binding protein (PDHX, E3BP). In terms of structural architecture, the E2 and E3BP components assemble into a 60meric central core with icosahedral symmetry. The central core is decorated with E1 and E3 proteins. Currently, two alternative models for the E2:E3BP stoichiometry are considered as being either 48:12 (E2(48)-E3BP(12)) or 40:20 (E2(40)-E3BP(20)). Interacts with PDK2 and PDK3. Interacts with SIRT4. Interacts with PDHB.</text>
</comment>
<evidence type="ECO:0000256" key="1">
    <source>
        <dbReference type="ARBA" id="ARBA00004305"/>
    </source>
</evidence>
<feature type="compositionally biased region" description="Low complexity" evidence="16">
    <location>
        <begin position="847"/>
        <end position="864"/>
    </location>
</feature>
<dbReference type="InterPro" id="IPR023213">
    <property type="entry name" value="CAT-like_dom_sf"/>
</dbReference>
<dbReference type="Gene3D" id="2.40.50.100">
    <property type="match status" value="2"/>
</dbReference>
<keyword evidence="9 14" id="KW-0012">Acyltransferase</keyword>
<keyword evidence="3" id="KW-0313">Glucose metabolism</keyword>
<dbReference type="FunFam" id="3.30.559.10:FF:000003">
    <property type="entry name" value="Acetyltransferase component of pyruvate dehydrogenase complex"/>
    <property type="match status" value="1"/>
</dbReference>
<dbReference type="Pfam" id="PF00364">
    <property type="entry name" value="Biotin_lipoyl"/>
    <property type="match status" value="1"/>
</dbReference>
<dbReference type="Pfam" id="PF00778">
    <property type="entry name" value="DIX"/>
    <property type="match status" value="1"/>
</dbReference>
<dbReference type="SUPFAM" id="SSF54236">
    <property type="entry name" value="Ubiquitin-like"/>
    <property type="match status" value="1"/>
</dbReference>
<keyword evidence="15" id="KW-0175">Coiled coil</keyword>
<dbReference type="PROSITE" id="PS50968">
    <property type="entry name" value="BIOTINYL_LIPOYL"/>
    <property type="match status" value="2"/>
</dbReference>
<feature type="domain" description="Lipoyl-binding" evidence="19">
    <location>
        <begin position="868"/>
        <end position="944"/>
    </location>
</feature>
<dbReference type="InterPro" id="IPR045257">
    <property type="entry name" value="E2/Pdx1"/>
</dbReference>
<feature type="compositionally biased region" description="Low complexity" evidence="16">
    <location>
        <begin position="297"/>
        <end position="314"/>
    </location>
</feature>
<comment type="caution">
    <text evidence="21">The sequence shown here is derived from an EMBL/GenBank/DDBJ whole genome shotgun (WGS) entry which is preliminary data.</text>
</comment>
<feature type="region of interest" description="Disordered" evidence="16">
    <location>
        <begin position="1"/>
        <end position="60"/>
    </location>
</feature>
<dbReference type="InterPro" id="IPR000089">
    <property type="entry name" value="Biotin_lipoyl"/>
</dbReference>
<keyword evidence="7" id="KW-0809">Transit peptide</keyword>
<organism evidence="21 22">
    <name type="scientific">Ovis aries</name>
    <name type="common">Sheep</name>
    <dbReference type="NCBI Taxonomy" id="9940"/>
    <lineage>
        <taxon>Eukaryota</taxon>
        <taxon>Metazoa</taxon>
        <taxon>Chordata</taxon>
        <taxon>Craniata</taxon>
        <taxon>Vertebrata</taxon>
        <taxon>Euteleostomi</taxon>
        <taxon>Mammalia</taxon>
        <taxon>Eutheria</taxon>
        <taxon>Laurasiatheria</taxon>
        <taxon>Artiodactyla</taxon>
        <taxon>Ruminantia</taxon>
        <taxon>Pecora</taxon>
        <taxon>Bovidae</taxon>
        <taxon>Caprinae</taxon>
        <taxon>Ovis</taxon>
    </lineage>
</organism>
<evidence type="ECO:0000256" key="16">
    <source>
        <dbReference type="SAM" id="MobiDB-lite"/>
    </source>
</evidence>
<dbReference type="EMBL" id="JAEMGP010000015">
    <property type="protein sequence ID" value="KAG5199436.1"/>
    <property type="molecule type" value="Genomic_DNA"/>
</dbReference>
<dbReference type="Gene3D" id="4.10.320.10">
    <property type="entry name" value="E3-binding domain"/>
    <property type="match status" value="1"/>
</dbReference>
<feature type="region of interest" description="Disordered" evidence="16">
    <location>
        <begin position="293"/>
        <end position="323"/>
    </location>
</feature>
<keyword evidence="6 14" id="KW-0450">Lipoyl</keyword>
<dbReference type="SMART" id="SM00021">
    <property type="entry name" value="DAX"/>
    <property type="match status" value="1"/>
</dbReference>
<dbReference type="InterPro" id="IPR001078">
    <property type="entry name" value="2-oxoacid_DH_actylTfrase"/>
</dbReference>
<dbReference type="GO" id="GO:0004742">
    <property type="term" value="F:dihydrolipoyllysine-residue acetyltransferase activity"/>
    <property type="evidence" value="ECO:0007669"/>
    <property type="project" value="UniProtKB-UniRule"/>
</dbReference>
<evidence type="ECO:0000313" key="21">
    <source>
        <dbReference type="EMBL" id="KAG5199436.1"/>
    </source>
</evidence>
<evidence type="ECO:0000256" key="13">
    <source>
        <dbReference type="PROSITE-ProRule" id="PRU00069"/>
    </source>
</evidence>
<feature type="region of interest" description="Disordered" evidence="16">
    <location>
        <begin position="961"/>
        <end position="1002"/>
    </location>
</feature>
<dbReference type="InterPro" id="IPR003016">
    <property type="entry name" value="2-oxoA_DH_lipoyl-BS"/>
</dbReference>
<dbReference type="InterPro" id="IPR004167">
    <property type="entry name" value="PSBD"/>
</dbReference>
<dbReference type="GO" id="GO:0016055">
    <property type="term" value="P:Wnt signaling pathway"/>
    <property type="evidence" value="ECO:0007669"/>
    <property type="project" value="UniProtKB-KW"/>
</dbReference>
<dbReference type="Pfam" id="PF00198">
    <property type="entry name" value="2-oxoacid_dh"/>
    <property type="match status" value="1"/>
</dbReference>
<comment type="function">
    <text evidence="14">The pyruvate dehydrogenase complex catalyzes the overall conversion of pyruvate to acetyl-CoA and CO(2).</text>
</comment>
<dbReference type="PROSITE" id="PS50021">
    <property type="entry name" value="CH"/>
    <property type="match status" value="1"/>
</dbReference>
<gene>
    <name evidence="21" type="ORF">JEQ12_005915</name>
</gene>
<dbReference type="PROSITE" id="PS51826">
    <property type="entry name" value="PSBD"/>
    <property type="match status" value="1"/>
</dbReference>
<accession>A0A836CXX2</accession>
<dbReference type="PROSITE" id="PS00189">
    <property type="entry name" value="LIPOYL"/>
    <property type="match status" value="2"/>
</dbReference>
<dbReference type="PANTHER" id="PTHR23151">
    <property type="entry name" value="DIHYDROLIPOAMIDE ACETYL/SUCCINYL-TRANSFERASE-RELATED"/>
    <property type="match status" value="1"/>
</dbReference>
<dbReference type="SUPFAM" id="SSF47005">
    <property type="entry name" value="Peripheral subunit-binding domain of 2-oxo acid dehydrogenase complex"/>
    <property type="match status" value="1"/>
</dbReference>
<dbReference type="Pfam" id="PF00307">
    <property type="entry name" value="CH"/>
    <property type="match status" value="1"/>
</dbReference>
<dbReference type="InterPro" id="IPR036872">
    <property type="entry name" value="CH_dom_sf"/>
</dbReference>
<dbReference type="SMART" id="SM00033">
    <property type="entry name" value="CH"/>
    <property type="match status" value="1"/>
</dbReference>
<dbReference type="FunFam" id="1.10.418.10:FF:000054">
    <property type="entry name" value="Dixin isoform 1"/>
    <property type="match status" value="1"/>
</dbReference>
<evidence type="ECO:0000256" key="15">
    <source>
        <dbReference type="SAM" id="Coils"/>
    </source>
</evidence>
<feature type="domain" description="Peripheral subunit-binding (PSBD)" evidence="20">
    <location>
        <begin position="1006"/>
        <end position="1043"/>
    </location>
</feature>
<comment type="subcellular location">
    <subcellularLocation>
        <location evidence="1">Mitochondrion matrix</location>
    </subcellularLocation>
</comment>
<comment type="cofactor">
    <cofactor evidence="14">
        <name>(R)-lipoate</name>
        <dbReference type="ChEBI" id="CHEBI:83088"/>
    </cofactor>
    <text evidence="14">Binds 2 lipoyl cofactors covalently.</text>
</comment>
<comment type="catalytic activity">
    <reaction evidence="12">
        <text>N(6)-[(R)-dihydrolipoyl]-L-lysyl-[protein] + acetyl-CoA = N(6)-[(R)-S(8)-acetyldihydrolipoyl]-L-lysyl-[protein] + CoA</text>
        <dbReference type="Rhea" id="RHEA:17017"/>
        <dbReference type="Rhea" id="RHEA-COMP:10475"/>
        <dbReference type="Rhea" id="RHEA-COMP:10478"/>
        <dbReference type="ChEBI" id="CHEBI:57287"/>
        <dbReference type="ChEBI" id="CHEBI:57288"/>
        <dbReference type="ChEBI" id="CHEBI:83100"/>
        <dbReference type="ChEBI" id="CHEBI:83111"/>
        <dbReference type="EC" id="2.3.1.12"/>
    </reaction>
    <physiologicalReaction direction="left-to-right" evidence="12">
        <dbReference type="Rhea" id="RHEA:17018"/>
    </physiologicalReaction>
</comment>
<feature type="coiled-coil region" evidence="15">
    <location>
        <begin position="422"/>
        <end position="547"/>
    </location>
</feature>
<evidence type="ECO:0000259" key="18">
    <source>
        <dbReference type="PROSITE" id="PS50841"/>
    </source>
</evidence>
<evidence type="ECO:0000256" key="14">
    <source>
        <dbReference type="RuleBase" id="RU361137"/>
    </source>
</evidence>
<evidence type="ECO:0000256" key="3">
    <source>
        <dbReference type="ARBA" id="ARBA00022526"/>
    </source>
</evidence>
<feature type="compositionally biased region" description="Basic residues" evidence="16">
    <location>
        <begin position="26"/>
        <end position="36"/>
    </location>
</feature>
<feature type="region of interest" description="Disordered" evidence="16">
    <location>
        <begin position="835"/>
        <end position="864"/>
    </location>
</feature>
<evidence type="ECO:0000256" key="10">
    <source>
        <dbReference type="ARBA" id="ARBA00045906"/>
    </source>
</evidence>
<evidence type="ECO:0000256" key="6">
    <source>
        <dbReference type="ARBA" id="ARBA00022823"/>
    </source>
</evidence>
<dbReference type="Gene3D" id="2.40.240.130">
    <property type="match status" value="1"/>
</dbReference>